<evidence type="ECO:0000313" key="3">
    <source>
        <dbReference type="Proteomes" id="UP000801492"/>
    </source>
</evidence>
<keyword evidence="3" id="KW-1185">Reference proteome</keyword>
<feature type="compositionally biased region" description="Polar residues" evidence="1">
    <location>
        <begin position="19"/>
        <end position="33"/>
    </location>
</feature>
<proteinExistence type="predicted"/>
<dbReference type="EMBL" id="VTPC01000615">
    <property type="protein sequence ID" value="KAF2905031.1"/>
    <property type="molecule type" value="Genomic_DNA"/>
</dbReference>
<accession>A0A8K0DKK3</accession>
<feature type="compositionally biased region" description="Basic and acidic residues" evidence="1">
    <location>
        <begin position="37"/>
        <end position="47"/>
    </location>
</feature>
<comment type="caution">
    <text evidence="2">The sequence shown here is derived from an EMBL/GenBank/DDBJ whole genome shotgun (WGS) entry which is preliminary data.</text>
</comment>
<protein>
    <submittedName>
        <fullName evidence="2">Uncharacterized protein</fullName>
    </submittedName>
</protein>
<organism evidence="2 3">
    <name type="scientific">Ignelater luminosus</name>
    <name type="common">Cucubano</name>
    <name type="synonym">Pyrophorus luminosus</name>
    <dbReference type="NCBI Taxonomy" id="2038154"/>
    <lineage>
        <taxon>Eukaryota</taxon>
        <taxon>Metazoa</taxon>
        <taxon>Ecdysozoa</taxon>
        <taxon>Arthropoda</taxon>
        <taxon>Hexapoda</taxon>
        <taxon>Insecta</taxon>
        <taxon>Pterygota</taxon>
        <taxon>Neoptera</taxon>
        <taxon>Endopterygota</taxon>
        <taxon>Coleoptera</taxon>
        <taxon>Polyphaga</taxon>
        <taxon>Elateriformia</taxon>
        <taxon>Elateroidea</taxon>
        <taxon>Elateridae</taxon>
        <taxon>Agrypninae</taxon>
        <taxon>Pyrophorini</taxon>
        <taxon>Ignelater</taxon>
    </lineage>
</organism>
<sequence length="158" mass="18269">MRKCVKKLQRFLTIPFPNPSSSEYAPSTESANIQDEFLDKQQVDKNIKPNFQQRSSTESENSEPDNTKLVGLEDEREKEIFKNANKAHLNTAEVLRREMNKDLLEAKNTAEVETLTFDLQKTHPILKIPTGIAYYKRQLNLYNLDIHESSQNQGIFNV</sequence>
<feature type="region of interest" description="Disordered" evidence="1">
    <location>
        <begin position="15"/>
        <end position="72"/>
    </location>
</feature>
<feature type="compositionally biased region" description="Polar residues" evidence="1">
    <location>
        <begin position="49"/>
        <end position="59"/>
    </location>
</feature>
<dbReference type="OrthoDB" id="6773780at2759"/>
<evidence type="ECO:0000313" key="2">
    <source>
        <dbReference type="EMBL" id="KAF2905031.1"/>
    </source>
</evidence>
<evidence type="ECO:0000256" key="1">
    <source>
        <dbReference type="SAM" id="MobiDB-lite"/>
    </source>
</evidence>
<name>A0A8K0DKK3_IGNLU</name>
<dbReference type="Proteomes" id="UP000801492">
    <property type="component" value="Unassembled WGS sequence"/>
</dbReference>
<reference evidence="2" key="1">
    <citation type="submission" date="2019-08" db="EMBL/GenBank/DDBJ databases">
        <title>The genome of the North American firefly Photinus pyralis.</title>
        <authorList>
            <consortium name="Photinus pyralis genome working group"/>
            <person name="Fallon T.R."/>
            <person name="Sander Lower S.E."/>
            <person name="Weng J.-K."/>
        </authorList>
    </citation>
    <scope>NUCLEOTIDE SEQUENCE</scope>
    <source>
        <strain evidence="2">TRF0915ILg1</strain>
        <tissue evidence="2">Whole body</tissue>
    </source>
</reference>
<gene>
    <name evidence="2" type="ORF">ILUMI_01143</name>
</gene>
<dbReference type="AlphaFoldDB" id="A0A8K0DKK3"/>